<dbReference type="PANTHER" id="PTHR36234">
    <property type="entry name" value="LYSYL ENDOPEPTIDASE"/>
    <property type="match status" value="1"/>
</dbReference>
<dbReference type="InterPro" id="IPR036116">
    <property type="entry name" value="FN3_sf"/>
</dbReference>
<organism evidence="2 3">
    <name type="scientific">Thiospirillum jenense</name>
    <dbReference type="NCBI Taxonomy" id="1653858"/>
    <lineage>
        <taxon>Bacteria</taxon>
        <taxon>Pseudomonadati</taxon>
        <taxon>Pseudomonadota</taxon>
        <taxon>Gammaproteobacteria</taxon>
        <taxon>Chromatiales</taxon>
        <taxon>Chromatiaceae</taxon>
        <taxon>Thiospirillum</taxon>
    </lineage>
</organism>
<dbReference type="CDD" id="cd00063">
    <property type="entry name" value="FN3"/>
    <property type="match status" value="1"/>
</dbReference>
<evidence type="ECO:0000313" key="3">
    <source>
        <dbReference type="Proteomes" id="UP000548632"/>
    </source>
</evidence>
<dbReference type="AlphaFoldDB" id="A0A839HGL4"/>
<dbReference type="Proteomes" id="UP000548632">
    <property type="component" value="Unassembled WGS sequence"/>
</dbReference>
<feature type="domain" description="Fibronectin type-III" evidence="1">
    <location>
        <begin position="506"/>
        <end position="595"/>
    </location>
</feature>
<reference evidence="2 3" key="1">
    <citation type="journal article" date="2020" name="Arch. Microbiol.">
        <title>The genome sequence of the giant phototrophic gammaproteobacterium Thiospirillum jenense gives insight into its physiological properties and phylogenetic relationships.</title>
        <authorList>
            <person name="Imhoff J.F."/>
            <person name="Meyer T.E."/>
            <person name="Kyndt J.A."/>
        </authorList>
    </citation>
    <scope>NUCLEOTIDE SEQUENCE [LARGE SCALE GENOMIC DNA]</scope>
    <source>
        <strain evidence="2 3">DSM 216</strain>
    </source>
</reference>
<dbReference type="Gene3D" id="2.40.10.10">
    <property type="entry name" value="Trypsin-like serine proteases"/>
    <property type="match status" value="2"/>
</dbReference>
<accession>A0A839HGL4</accession>
<proteinExistence type="predicted"/>
<dbReference type="InterPro" id="IPR009003">
    <property type="entry name" value="Peptidase_S1_PA"/>
</dbReference>
<dbReference type="InterPro" id="IPR043504">
    <property type="entry name" value="Peptidase_S1_PA_chymotrypsin"/>
</dbReference>
<evidence type="ECO:0000313" key="2">
    <source>
        <dbReference type="EMBL" id="MBB1127130.1"/>
    </source>
</evidence>
<dbReference type="InterPro" id="IPR013783">
    <property type="entry name" value="Ig-like_fold"/>
</dbReference>
<dbReference type="SUPFAM" id="SSF50494">
    <property type="entry name" value="Trypsin-like serine proteases"/>
    <property type="match status" value="1"/>
</dbReference>
<dbReference type="PROSITE" id="PS50853">
    <property type="entry name" value="FN3"/>
    <property type="match status" value="1"/>
</dbReference>
<name>A0A839HGL4_9GAMM</name>
<dbReference type="RefSeq" id="WP_182584757.1">
    <property type="nucleotide sequence ID" value="NZ_JABVCQ010000037.1"/>
</dbReference>
<dbReference type="Pfam" id="PF13365">
    <property type="entry name" value="Trypsin_2"/>
    <property type="match status" value="1"/>
</dbReference>
<dbReference type="PANTHER" id="PTHR36234:SF5">
    <property type="entry name" value="LYSYL ENDOPEPTIDASE"/>
    <property type="match status" value="1"/>
</dbReference>
<protein>
    <submittedName>
        <fullName evidence="2">Trypsin-like peptidase domain-containing protein</fullName>
    </submittedName>
</protein>
<dbReference type="EMBL" id="JABVCQ010000037">
    <property type="protein sequence ID" value="MBB1127130.1"/>
    <property type="molecule type" value="Genomic_DNA"/>
</dbReference>
<comment type="caution">
    <text evidence="2">The sequence shown here is derived from an EMBL/GenBank/DDBJ whole genome shotgun (WGS) entry which is preliminary data.</text>
</comment>
<gene>
    <name evidence="2" type="ORF">HUK38_12980</name>
</gene>
<keyword evidence="3" id="KW-1185">Reference proteome</keyword>
<evidence type="ECO:0000259" key="1">
    <source>
        <dbReference type="PROSITE" id="PS50853"/>
    </source>
</evidence>
<dbReference type="InterPro" id="IPR003961">
    <property type="entry name" value="FN3_dom"/>
</dbReference>
<dbReference type="Gene3D" id="2.60.40.10">
    <property type="entry name" value="Immunoglobulins"/>
    <property type="match status" value="1"/>
</dbReference>
<sequence length="599" mass="65575">MYHSVFSQHPVSHQLFFALPVFVILFIMAASSQATEAPRVIRSVPSAISPIAHSRRINNDVNPVFDQIDDIRPLLPIITVSRNQAQIDAQQNAATTNPPTIGIPIDLPELNTDDAVQRVFAHYTLPNNEQLFGIRIDATAAVGVRLGLLIDELPDTAQIAFFDSEAATPIAPPRTGADINHLIQLNQAGGDTSTASRTYWSPTILGEQAIVFIYLPADVHSDAIRIHIPQLSYLFQNPVSSVRAAASCHLDVSCYSDWSSAASAVASIIFTENGSSVICTGALLNDTDDSSFIPYFLTANHCINTQTVASTLETYWFYQSNGCDSSITDSRYTYQSGGAQLLYNNSETDTAFMQLNTQPPEGITYLGWTNAELTIGDQVTGIHHPFSSWRTLPYSDLKKISFGQISDYLNCTSSLDYYNCLPSTTANADHIQVIWSGGVTATGSSGSPLLNVNSQVVGQLHGGTSSCYYSNSPDEYGRFDTAYYAALYQWLDSDGAPPVTPVLPAIPLNVFASDGSYTGKVRVSWEAVNSATSYQVFRCTSSSINTCGNGYVTSNSTYDDYSARIRTRYYYRVKACNTAGCSDYSDYNTGYKRLRLWFF</sequence>
<dbReference type="SUPFAM" id="SSF49265">
    <property type="entry name" value="Fibronectin type III"/>
    <property type="match status" value="1"/>
</dbReference>